<sequence length="131" mass="15283">MMHHITDKAEHIYIALGVTDFRKQQNGLASLIFLKFKLDPYSGECVFLFCNKKHNSLRALRWDGNGFVLVTKFLSNEMKFQWPKTQGEVMAITTQQLEWLVAGLQIDQKKALKERVETQNMIFNFCQNIVK</sequence>
<name>A0ABN1KPM5_CLOSU</name>
<organism evidence="1 2">
    <name type="scientific">Clostridium subterminale</name>
    <dbReference type="NCBI Taxonomy" id="1550"/>
    <lineage>
        <taxon>Bacteria</taxon>
        <taxon>Bacillati</taxon>
        <taxon>Bacillota</taxon>
        <taxon>Clostridia</taxon>
        <taxon>Eubacteriales</taxon>
        <taxon>Clostridiaceae</taxon>
        <taxon>Clostridium</taxon>
    </lineage>
</organism>
<gene>
    <name evidence="1" type="ORF">GCM10008908_18510</name>
</gene>
<dbReference type="NCBIfam" id="NF033819">
    <property type="entry name" value="IS66_TnpB"/>
    <property type="match status" value="1"/>
</dbReference>
<evidence type="ECO:0000313" key="2">
    <source>
        <dbReference type="Proteomes" id="UP001501047"/>
    </source>
</evidence>
<dbReference type="Proteomes" id="UP001501047">
    <property type="component" value="Unassembled WGS sequence"/>
</dbReference>
<dbReference type="EMBL" id="BAAACI010000006">
    <property type="protein sequence ID" value="GAA0772383.1"/>
    <property type="molecule type" value="Genomic_DNA"/>
</dbReference>
<comment type="caution">
    <text evidence="1">The sequence shown here is derived from an EMBL/GenBank/DDBJ whole genome shotgun (WGS) entry which is preliminary data.</text>
</comment>
<protein>
    <recommendedName>
        <fullName evidence="3">Transposase</fullName>
    </recommendedName>
</protein>
<dbReference type="InterPro" id="IPR008878">
    <property type="entry name" value="Transposase_IS66_Orf2"/>
</dbReference>
<dbReference type="PANTHER" id="PTHR36455">
    <property type="match status" value="1"/>
</dbReference>
<proteinExistence type="predicted"/>
<evidence type="ECO:0008006" key="3">
    <source>
        <dbReference type="Google" id="ProtNLM"/>
    </source>
</evidence>
<keyword evidence="2" id="KW-1185">Reference proteome</keyword>
<accession>A0ABN1KPM5</accession>
<dbReference type="PANTHER" id="PTHR36455:SF1">
    <property type="entry name" value="BLR8292 PROTEIN"/>
    <property type="match status" value="1"/>
</dbReference>
<dbReference type="Pfam" id="PF05717">
    <property type="entry name" value="TnpB_IS66"/>
    <property type="match status" value="1"/>
</dbReference>
<reference evidence="1 2" key="1">
    <citation type="journal article" date="2019" name="Int. J. Syst. Evol. Microbiol.">
        <title>The Global Catalogue of Microorganisms (GCM) 10K type strain sequencing project: providing services to taxonomists for standard genome sequencing and annotation.</title>
        <authorList>
            <consortium name="The Broad Institute Genomics Platform"/>
            <consortium name="The Broad Institute Genome Sequencing Center for Infectious Disease"/>
            <person name="Wu L."/>
            <person name="Ma J."/>
        </authorList>
    </citation>
    <scope>NUCLEOTIDE SEQUENCE [LARGE SCALE GENOMIC DNA]</scope>
    <source>
        <strain evidence="1 2">JCM 1417</strain>
    </source>
</reference>
<evidence type="ECO:0000313" key="1">
    <source>
        <dbReference type="EMBL" id="GAA0772383.1"/>
    </source>
</evidence>
<dbReference type="RefSeq" id="WP_343825768.1">
    <property type="nucleotide sequence ID" value="NZ_BAAACI010000006.1"/>
</dbReference>